<evidence type="ECO:0000313" key="9">
    <source>
        <dbReference type="Proteomes" id="UP000309893"/>
    </source>
</evidence>
<dbReference type="InterPro" id="IPR008979">
    <property type="entry name" value="Galactose-bd-like_sf"/>
</dbReference>
<gene>
    <name evidence="8" type="ORF">E5344_09990</name>
</gene>
<dbReference type="SUPFAM" id="SSF51445">
    <property type="entry name" value="(Trans)glycosidases"/>
    <property type="match status" value="1"/>
</dbReference>
<dbReference type="InterPro" id="IPR006102">
    <property type="entry name" value="Ig-like_GH2"/>
</dbReference>
<dbReference type="RefSeq" id="WP_135949535.1">
    <property type="nucleotide sequence ID" value="NZ_SRYO01000006.1"/>
</dbReference>
<dbReference type="InterPro" id="IPR054593">
    <property type="entry name" value="Beta-mannosidase-like_N2"/>
</dbReference>
<comment type="similarity">
    <text evidence="2">Belongs to the glycosyl hydrolase 2 family.</text>
</comment>
<comment type="catalytic activity">
    <reaction evidence="1">
        <text>Hydrolysis of terminal, non-reducing beta-D-mannose residues in beta-D-mannosides.</text>
        <dbReference type="EC" id="3.2.1.25"/>
    </reaction>
</comment>
<accession>A0A4V3RJJ0</accession>
<dbReference type="PANTHER" id="PTHR43730:SF1">
    <property type="entry name" value="BETA-MANNOSIDASE"/>
    <property type="match status" value="1"/>
</dbReference>
<dbReference type="EC" id="3.2.1.25" evidence="3"/>
<reference evidence="8 9" key="1">
    <citation type="submission" date="2019-04" db="EMBL/GenBank/DDBJ databases">
        <title>Microbes associate with the intestines of laboratory mice.</title>
        <authorList>
            <person name="Navarre W."/>
            <person name="Wong E."/>
            <person name="Huang K."/>
            <person name="Tropini C."/>
            <person name="Ng K."/>
            <person name="Yu B."/>
        </authorList>
    </citation>
    <scope>NUCLEOTIDE SEQUENCE [LARGE SCALE GENOMIC DNA]</scope>
    <source>
        <strain evidence="8 9">NM46_B2-13</strain>
    </source>
</reference>
<dbReference type="PANTHER" id="PTHR43730">
    <property type="entry name" value="BETA-MANNOSIDASE"/>
    <property type="match status" value="1"/>
</dbReference>
<name>A0A4V3RJJ0_9MICO</name>
<dbReference type="InterPro" id="IPR050887">
    <property type="entry name" value="Beta-mannosidase_GH2"/>
</dbReference>
<evidence type="ECO:0000256" key="1">
    <source>
        <dbReference type="ARBA" id="ARBA00000829"/>
    </source>
</evidence>
<keyword evidence="4 8" id="KW-0378">Hydrolase</keyword>
<dbReference type="Proteomes" id="UP000309893">
    <property type="component" value="Unassembled WGS sequence"/>
</dbReference>
<evidence type="ECO:0000313" key="8">
    <source>
        <dbReference type="EMBL" id="TGY36110.1"/>
    </source>
</evidence>
<dbReference type="AlphaFoldDB" id="A0A4V3RJJ0"/>
<organism evidence="8 9">
    <name type="scientific">Microbacterium laevaniformans</name>
    <dbReference type="NCBI Taxonomy" id="36807"/>
    <lineage>
        <taxon>Bacteria</taxon>
        <taxon>Bacillati</taxon>
        <taxon>Actinomycetota</taxon>
        <taxon>Actinomycetes</taxon>
        <taxon>Micrococcales</taxon>
        <taxon>Microbacteriaceae</taxon>
        <taxon>Microbacterium</taxon>
    </lineage>
</organism>
<dbReference type="EMBL" id="SRYO01000006">
    <property type="protein sequence ID" value="TGY36110.1"/>
    <property type="molecule type" value="Genomic_DNA"/>
</dbReference>
<dbReference type="Pfam" id="PF22666">
    <property type="entry name" value="Glyco_hydro_2_N2"/>
    <property type="match status" value="1"/>
</dbReference>
<proteinExistence type="inferred from homology"/>
<keyword evidence="5" id="KW-0326">Glycosidase</keyword>
<protein>
    <recommendedName>
        <fullName evidence="3">beta-mannosidase</fullName>
        <ecNumber evidence="3">3.2.1.25</ecNumber>
    </recommendedName>
</protein>
<evidence type="ECO:0000256" key="5">
    <source>
        <dbReference type="ARBA" id="ARBA00023295"/>
    </source>
</evidence>
<evidence type="ECO:0000256" key="4">
    <source>
        <dbReference type="ARBA" id="ARBA00022801"/>
    </source>
</evidence>
<evidence type="ECO:0000259" key="7">
    <source>
        <dbReference type="Pfam" id="PF22666"/>
    </source>
</evidence>
<dbReference type="Gene3D" id="2.60.40.10">
    <property type="entry name" value="Immunoglobulins"/>
    <property type="match status" value="1"/>
</dbReference>
<dbReference type="Pfam" id="PF00703">
    <property type="entry name" value="Glyco_hydro_2"/>
    <property type="match status" value="1"/>
</dbReference>
<dbReference type="InterPro" id="IPR017853">
    <property type="entry name" value="GH"/>
</dbReference>
<dbReference type="GO" id="GO:0004567">
    <property type="term" value="F:beta-mannosidase activity"/>
    <property type="evidence" value="ECO:0007669"/>
    <property type="project" value="UniProtKB-EC"/>
</dbReference>
<evidence type="ECO:0000259" key="6">
    <source>
        <dbReference type="Pfam" id="PF00703"/>
    </source>
</evidence>
<dbReference type="OrthoDB" id="9758603at2"/>
<dbReference type="GO" id="GO:0005975">
    <property type="term" value="P:carbohydrate metabolic process"/>
    <property type="evidence" value="ECO:0007669"/>
    <property type="project" value="InterPro"/>
</dbReference>
<feature type="domain" description="Beta-mannosidase-like galactose-binding" evidence="7">
    <location>
        <begin position="35"/>
        <end position="187"/>
    </location>
</feature>
<dbReference type="SUPFAM" id="SSF49785">
    <property type="entry name" value="Galactose-binding domain-like"/>
    <property type="match status" value="1"/>
</dbReference>
<dbReference type="GO" id="GO:0006516">
    <property type="term" value="P:glycoprotein catabolic process"/>
    <property type="evidence" value="ECO:0007669"/>
    <property type="project" value="TreeGrafter"/>
</dbReference>
<evidence type="ECO:0000256" key="2">
    <source>
        <dbReference type="ARBA" id="ARBA00007401"/>
    </source>
</evidence>
<dbReference type="InterPro" id="IPR013783">
    <property type="entry name" value="Ig-like_fold"/>
</dbReference>
<evidence type="ECO:0000256" key="3">
    <source>
        <dbReference type="ARBA" id="ARBA00012754"/>
    </source>
</evidence>
<sequence length="844" mass="93670">MLLRLPTPATWQLTALSGPVPDAVAHAPDGTPRRFAAPVPGDVHMALRSAGAIDDPHEGDNERRLAWIGQSDWSYETTLEQIDTTAERIDLVLHGVDTHAVLRVDGDERARLSNMHRTWRVPVPELAADAVALRIDIDSPVAVATAERDRLGARWSVFSDLSPFIRKNACAFGWDWGPALPGSGIWRRVEIEAWSTARLSALRPTIRLDGVDGVVDLDVELERSGAVGSDSALIMIARIGDVGVQVDVEPGAVHAHARLDVPAPERWWPAGLGPQTLHDLVVTLTTSDGDVLDTQTRRVGFRDLVVEQVDDEVGRSFGITVNDVPLYVRGFNWIPDDTSLAAVTEDDVRRRVAEARDLGANLLRVWGGGVFESDEFYRACDEAGMLVWQDFLFACAAYPEEEPLRTEVEAEVRENITRLMPHPSLALWNGNNENLWFWFLHDWEHALDGATWGEGFYTDLLPTVTAELDPGRTYLIGSPSSGGRWDDPNDPTRGVVHWWIPDDYRAYDDVRPRFVSEFGFQGPPARVTFDAVTHDADPAPFSPGTVQRQKAEGGTERINDVLAAHFGVPRAFDEWYWLAQLDQARAVRYGVERFRSLEPFCRGTIVWQLNDCWPALSWSMIDVNDRFKPVAYAVREAHRDRIVVLRHEVGVPALFVCNSTSTVWSVDVDVQRWRPDSLVERCSLRVVAEPHRSTRVDLSVIAAALAPDELLIATALAPDGPTRSSLLGGTDRQFPDRVPAFELNVEVAPDGVGIRIDAHTLLRDVTLLVDALDPDAHADRNVITLLPGEHEIWRIRTAHPAVFTPERVRAAVRTAHAASDPDPDYRGLAQLEREKAARSAAAHG</sequence>
<dbReference type="Gene3D" id="3.20.20.80">
    <property type="entry name" value="Glycosidases"/>
    <property type="match status" value="1"/>
</dbReference>
<dbReference type="FunFam" id="3.20.20.80:FF:000050">
    <property type="entry name" value="Beta-mannosidase B"/>
    <property type="match status" value="1"/>
</dbReference>
<dbReference type="SUPFAM" id="SSF49303">
    <property type="entry name" value="beta-Galactosidase/glucuronidase domain"/>
    <property type="match status" value="1"/>
</dbReference>
<dbReference type="Gene3D" id="2.60.120.260">
    <property type="entry name" value="Galactose-binding domain-like"/>
    <property type="match status" value="1"/>
</dbReference>
<comment type="caution">
    <text evidence="8">The sequence shown here is derived from an EMBL/GenBank/DDBJ whole genome shotgun (WGS) entry which is preliminary data.</text>
</comment>
<feature type="domain" description="Glycoside hydrolase family 2 immunoglobulin-like beta-sandwich" evidence="6">
    <location>
        <begin position="207"/>
        <end position="302"/>
    </location>
</feature>
<dbReference type="InterPro" id="IPR036156">
    <property type="entry name" value="Beta-gal/glucu_dom_sf"/>
</dbReference>